<dbReference type="RefSeq" id="WP_127193482.1">
    <property type="nucleotide sequence ID" value="NZ_RZNY01000015.1"/>
</dbReference>
<keyword evidence="2" id="KW-1185">Reference proteome</keyword>
<accession>A0A433Y6G0</accession>
<dbReference type="EMBL" id="RZNY01000015">
    <property type="protein sequence ID" value="RUT44538.1"/>
    <property type="molecule type" value="Genomic_DNA"/>
</dbReference>
<dbReference type="OrthoDB" id="2654771at2"/>
<reference evidence="1 2" key="1">
    <citation type="submission" date="2018-12" db="EMBL/GenBank/DDBJ databases">
        <authorList>
            <person name="Sun L."/>
            <person name="Chen Z."/>
        </authorList>
    </citation>
    <scope>NUCLEOTIDE SEQUENCE [LARGE SCALE GENOMIC DNA]</scope>
    <source>
        <strain evidence="1 2">DSM 15890</strain>
    </source>
</reference>
<name>A0A433Y6G0_9BACL</name>
<gene>
    <name evidence="1" type="ORF">EJP82_18170</name>
</gene>
<protein>
    <submittedName>
        <fullName evidence="1">Uncharacterized protein</fullName>
    </submittedName>
</protein>
<dbReference type="Proteomes" id="UP000279446">
    <property type="component" value="Unassembled WGS sequence"/>
</dbReference>
<evidence type="ECO:0000313" key="1">
    <source>
        <dbReference type="EMBL" id="RUT44538.1"/>
    </source>
</evidence>
<evidence type="ECO:0000313" key="2">
    <source>
        <dbReference type="Proteomes" id="UP000279446"/>
    </source>
</evidence>
<sequence>MSNNSFNINSIRLDIKDNQSPGFYLRTHGRGGFIYFVEADYVVPIAIEMPAVKEFDLLIFGETEQIKEKYYLMTNETMVIDTKDRFRIQELLVQWLKFKGLKHDIKIGI</sequence>
<organism evidence="1 2">
    <name type="scientific">Paenibacillus anaericanus</name>
    <dbReference type="NCBI Taxonomy" id="170367"/>
    <lineage>
        <taxon>Bacteria</taxon>
        <taxon>Bacillati</taxon>
        <taxon>Bacillota</taxon>
        <taxon>Bacilli</taxon>
        <taxon>Bacillales</taxon>
        <taxon>Paenibacillaceae</taxon>
        <taxon>Paenibacillus</taxon>
    </lineage>
</organism>
<dbReference type="AlphaFoldDB" id="A0A433Y6G0"/>
<comment type="caution">
    <text evidence="1">The sequence shown here is derived from an EMBL/GenBank/DDBJ whole genome shotgun (WGS) entry which is preliminary data.</text>
</comment>
<proteinExistence type="predicted"/>